<keyword evidence="9" id="KW-1185">Reference proteome</keyword>
<dbReference type="InterPro" id="IPR036059">
    <property type="entry name" value="TldD/PmbA_sf"/>
</dbReference>
<dbReference type="Pfam" id="PF19289">
    <property type="entry name" value="PmbA_TldD_3rd"/>
    <property type="match status" value="1"/>
</dbReference>
<organism evidence="8 9">
    <name type="scientific">Clostridium oryzae</name>
    <dbReference type="NCBI Taxonomy" id="1450648"/>
    <lineage>
        <taxon>Bacteria</taxon>
        <taxon>Bacillati</taxon>
        <taxon>Bacillota</taxon>
        <taxon>Clostridia</taxon>
        <taxon>Eubacteriales</taxon>
        <taxon>Clostridiaceae</taxon>
        <taxon>Clostridium</taxon>
    </lineage>
</organism>
<evidence type="ECO:0000256" key="1">
    <source>
        <dbReference type="ARBA" id="ARBA00005836"/>
    </source>
</evidence>
<dbReference type="FunFam" id="3.30.2290.10:FF:000003">
    <property type="entry name" value="Zinc-dependent protease, TldD/PmbA family"/>
    <property type="match status" value="1"/>
</dbReference>
<feature type="domain" description="Metalloprotease TldD/E N-terminal" evidence="5">
    <location>
        <begin position="22"/>
        <end position="84"/>
    </location>
</feature>
<evidence type="ECO:0000256" key="2">
    <source>
        <dbReference type="ARBA" id="ARBA00022670"/>
    </source>
</evidence>
<sequence>MISKDILREVLSKALRSGGDFAEIFVEDTIKNTINMINGKIENAVSGRDFGVGIRIFKGLRCVYAYTNDKSREGLLEAAYRAASALGEGKEEKEINLIERINSNIHPIIYMPSSITNSKKVNIVKQAYGAAKDYNSEIAQVEIFYFDEEQRVLIANSEGLLTEDRRVRTRLGINSVASSGNENQTGFEGPGRRMGFEMFEIIDPVFYAREASKTAVTMLHADACPAGKMTVAIDNGFGGVIFHEACGHALEASSVAKENSIFAGKLGQKIASEKVTAIDDGTMPNLWGSLNIDDEGTPTRKKILIEKGILKGYMVDKLNGRRMNMESTGSSRRQSYKFAPTSRMTNTFIAAGEDSNEDIIASIDNGLYAKKMGGGSVNPVTGEFNFAVAEGYLVKNGKIDKPVRGATLIGKGDEILMNIDMVGKDMQQGQGMCGSSSGSIPTNVGQPMIRVSEITVGGR</sequence>
<dbReference type="Pfam" id="PF01523">
    <property type="entry name" value="PmbA_TldD_1st"/>
    <property type="match status" value="1"/>
</dbReference>
<evidence type="ECO:0000313" key="9">
    <source>
        <dbReference type="Proteomes" id="UP000190080"/>
    </source>
</evidence>
<evidence type="ECO:0000259" key="6">
    <source>
        <dbReference type="Pfam" id="PF19289"/>
    </source>
</evidence>
<dbReference type="RefSeq" id="WP_079423295.1">
    <property type="nucleotide sequence ID" value="NZ_MZGV01000014.1"/>
</dbReference>
<proteinExistence type="inferred from homology"/>
<reference evidence="8 9" key="1">
    <citation type="submission" date="2017-03" db="EMBL/GenBank/DDBJ databases">
        <title>Genome sequence of Clostridium oryzae DSM 28571.</title>
        <authorList>
            <person name="Poehlein A."/>
            <person name="Daniel R."/>
        </authorList>
    </citation>
    <scope>NUCLEOTIDE SEQUENCE [LARGE SCALE GENOMIC DNA]</scope>
    <source>
        <strain evidence="8 9">DSM 28571</strain>
    </source>
</reference>
<dbReference type="OrthoDB" id="9803213at2"/>
<feature type="domain" description="Metalloprotease TldD/E central" evidence="7">
    <location>
        <begin position="112"/>
        <end position="219"/>
    </location>
</feature>
<accession>A0A1V4ISZ3</accession>
<dbReference type="PANTHER" id="PTHR30624:SF4">
    <property type="entry name" value="METALLOPROTEASE TLDD"/>
    <property type="match status" value="1"/>
</dbReference>
<dbReference type="SUPFAM" id="SSF111283">
    <property type="entry name" value="Putative modulator of DNA gyrase, PmbA/TldD"/>
    <property type="match status" value="1"/>
</dbReference>
<dbReference type="InterPro" id="IPR002510">
    <property type="entry name" value="Metalloprtase-TldD/E_N"/>
</dbReference>
<dbReference type="GO" id="GO:0008237">
    <property type="term" value="F:metallopeptidase activity"/>
    <property type="evidence" value="ECO:0007669"/>
    <property type="project" value="UniProtKB-KW"/>
</dbReference>
<evidence type="ECO:0000259" key="7">
    <source>
        <dbReference type="Pfam" id="PF19290"/>
    </source>
</evidence>
<keyword evidence="3 8" id="KW-0378">Hydrolase</keyword>
<dbReference type="PIRSF" id="PIRSF004919">
    <property type="entry name" value="TldD"/>
    <property type="match status" value="1"/>
</dbReference>
<dbReference type="EMBL" id="MZGV01000014">
    <property type="protein sequence ID" value="OPJ62587.1"/>
    <property type="molecule type" value="Genomic_DNA"/>
</dbReference>
<dbReference type="InterPro" id="IPR045569">
    <property type="entry name" value="Metalloprtase-TldD/E_C"/>
</dbReference>
<dbReference type="InterPro" id="IPR045570">
    <property type="entry name" value="Metalloprtase-TldD/E_cen_dom"/>
</dbReference>
<evidence type="ECO:0000256" key="3">
    <source>
        <dbReference type="ARBA" id="ARBA00022801"/>
    </source>
</evidence>
<evidence type="ECO:0000256" key="4">
    <source>
        <dbReference type="ARBA" id="ARBA00023049"/>
    </source>
</evidence>
<keyword evidence="2 8" id="KW-0645">Protease</keyword>
<dbReference type="Gene3D" id="3.30.2290.10">
    <property type="entry name" value="PmbA/TldD superfamily"/>
    <property type="match status" value="1"/>
</dbReference>
<keyword evidence="4 8" id="KW-0482">Metalloprotease</keyword>
<comment type="similarity">
    <text evidence="1">Belongs to the peptidase U62 family.</text>
</comment>
<dbReference type="STRING" id="1450648.CLORY_17170"/>
<gene>
    <name evidence="8" type="primary">tldD_1</name>
    <name evidence="8" type="ORF">CLORY_17170</name>
</gene>
<dbReference type="InterPro" id="IPR025502">
    <property type="entry name" value="TldD"/>
</dbReference>
<dbReference type="PANTHER" id="PTHR30624">
    <property type="entry name" value="UNCHARACTERIZED PROTEIN TLDD AND PMBA"/>
    <property type="match status" value="1"/>
</dbReference>
<protein>
    <submittedName>
        <fullName evidence="8">Metalloprotease TldD</fullName>
        <ecNumber evidence="8">3.4.-.-</ecNumber>
    </submittedName>
</protein>
<dbReference type="InterPro" id="IPR051463">
    <property type="entry name" value="Peptidase_U62_metallo"/>
</dbReference>
<name>A0A1V4ISZ3_9CLOT</name>
<evidence type="ECO:0000313" key="8">
    <source>
        <dbReference type="EMBL" id="OPJ62587.1"/>
    </source>
</evidence>
<dbReference type="AlphaFoldDB" id="A0A1V4ISZ3"/>
<comment type="caution">
    <text evidence="8">The sequence shown here is derived from an EMBL/GenBank/DDBJ whole genome shotgun (WGS) entry which is preliminary data.</text>
</comment>
<dbReference type="GO" id="GO:0006508">
    <property type="term" value="P:proteolysis"/>
    <property type="evidence" value="ECO:0007669"/>
    <property type="project" value="UniProtKB-KW"/>
</dbReference>
<dbReference type="InterPro" id="IPR035068">
    <property type="entry name" value="TldD/PmbA_N"/>
</dbReference>
<dbReference type="EC" id="3.4.-.-" evidence="8"/>
<evidence type="ECO:0000259" key="5">
    <source>
        <dbReference type="Pfam" id="PF01523"/>
    </source>
</evidence>
<feature type="domain" description="Metalloprotease TldD/E C-terminal" evidence="6">
    <location>
        <begin position="227"/>
        <end position="458"/>
    </location>
</feature>
<dbReference type="Proteomes" id="UP000190080">
    <property type="component" value="Unassembled WGS sequence"/>
</dbReference>
<dbReference type="Pfam" id="PF19290">
    <property type="entry name" value="PmbA_TldD_2nd"/>
    <property type="match status" value="1"/>
</dbReference>
<dbReference type="GO" id="GO:0005829">
    <property type="term" value="C:cytosol"/>
    <property type="evidence" value="ECO:0007669"/>
    <property type="project" value="TreeGrafter"/>
</dbReference>